<feature type="repeat" description="WD" evidence="3">
    <location>
        <begin position="835"/>
        <end position="869"/>
    </location>
</feature>
<feature type="domain" description="Nephrocystin 3-like N-terminal" evidence="4">
    <location>
        <begin position="78"/>
        <end position="233"/>
    </location>
</feature>
<dbReference type="InterPro" id="IPR011047">
    <property type="entry name" value="Quinoprotein_ADH-like_sf"/>
</dbReference>
<reference evidence="5 6" key="1">
    <citation type="submission" date="2019-01" db="EMBL/GenBank/DDBJ databases">
        <title>Draft genome sequence of Psathyrella aberdarensis IHI B618.</title>
        <authorList>
            <person name="Buettner E."/>
            <person name="Kellner H."/>
        </authorList>
    </citation>
    <scope>NUCLEOTIDE SEQUENCE [LARGE SCALE GENOMIC DNA]</scope>
    <source>
        <strain evidence="5 6">IHI B618</strain>
    </source>
</reference>
<organism evidence="5 6">
    <name type="scientific">Candolleomyces aberdarensis</name>
    <dbReference type="NCBI Taxonomy" id="2316362"/>
    <lineage>
        <taxon>Eukaryota</taxon>
        <taxon>Fungi</taxon>
        <taxon>Dikarya</taxon>
        <taxon>Basidiomycota</taxon>
        <taxon>Agaricomycotina</taxon>
        <taxon>Agaricomycetes</taxon>
        <taxon>Agaricomycetidae</taxon>
        <taxon>Agaricales</taxon>
        <taxon>Agaricineae</taxon>
        <taxon>Psathyrellaceae</taxon>
        <taxon>Candolleomyces</taxon>
    </lineage>
</organism>
<feature type="repeat" description="WD" evidence="3">
    <location>
        <begin position="891"/>
        <end position="932"/>
    </location>
</feature>
<feature type="repeat" description="WD" evidence="3">
    <location>
        <begin position="660"/>
        <end position="701"/>
    </location>
</feature>
<dbReference type="PROSITE" id="PS50007">
    <property type="entry name" value="PIPLC_X_DOMAIN"/>
    <property type="match status" value="1"/>
</dbReference>
<dbReference type="InterPro" id="IPR001680">
    <property type="entry name" value="WD40_rpt"/>
</dbReference>
<dbReference type="PROSITE" id="PS50082">
    <property type="entry name" value="WD_REPEATS_2"/>
    <property type="match status" value="14"/>
</dbReference>
<protein>
    <recommendedName>
        <fullName evidence="4">Nephrocystin 3-like N-terminal domain-containing protein</fullName>
    </recommendedName>
</protein>
<dbReference type="PANTHER" id="PTHR19848:SF8">
    <property type="entry name" value="F-BOX AND WD REPEAT DOMAIN CONTAINING 7"/>
    <property type="match status" value="1"/>
</dbReference>
<dbReference type="InterPro" id="IPR019775">
    <property type="entry name" value="WD40_repeat_CS"/>
</dbReference>
<gene>
    <name evidence="5" type="ORF">EST38_g12386</name>
</gene>
<dbReference type="PRINTS" id="PR00320">
    <property type="entry name" value="GPROTEINBRPT"/>
</dbReference>
<evidence type="ECO:0000313" key="6">
    <source>
        <dbReference type="Proteomes" id="UP000290288"/>
    </source>
</evidence>
<feature type="repeat" description="WD" evidence="3">
    <location>
        <begin position="708"/>
        <end position="742"/>
    </location>
</feature>
<feature type="repeat" description="WD" evidence="3">
    <location>
        <begin position="866"/>
        <end position="889"/>
    </location>
</feature>
<dbReference type="SUPFAM" id="SSF52540">
    <property type="entry name" value="P-loop containing nucleoside triphosphate hydrolases"/>
    <property type="match status" value="1"/>
</dbReference>
<evidence type="ECO:0000313" key="5">
    <source>
        <dbReference type="EMBL" id="RXW13468.1"/>
    </source>
</evidence>
<keyword evidence="2" id="KW-0677">Repeat</keyword>
<dbReference type="Gene3D" id="2.130.10.10">
    <property type="entry name" value="YVTN repeat-like/Quinoprotein amine dehydrogenase"/>
    <property type="match status" value="6"/>
</dbReference>
<dbReference type="InterPro" id="IPR056884">
    <property type="entry name" value="NPHP3-like_N"/>
</dbReference>
<feature type="repeat" description="WD" evidence="3">
    <location>
        <begin position="1104"/>
        <end position="1145"/>
    </location>
</feature>
<dbReference type="EMBL" id="SDEE01000906">
    <property type="protein sequence ID" value="RXW13468.1"/>
    <property type="molecule type" value="Genomic_DNA"/>
</dbReference>
<feature type="repeat" description="WD" evidence="3">
    <location>
        <begin position="626"/>
        <end position="658"/>
    </location>
</feature>
<feature type="repeat" description="WD" evidence="3">
    <location>
        <begin position="744"/>
        <end position="785"/>
    </location>
</feature>
<dbReference type="SMART" id="SM00320">
    <property type="entry name" value="WD40"/>
    <property type="match status" value="13"/>
</dbReference>
<feature type="repeat" description="WD" evidence="3">
    <location>
        <begin position="1147"/>
        <end position="1188"/>
    </location>
</feature>
<name>A0A4V1Q211_9AGAR</name>
<dbReference type="SUPFAM" id="SSF50978">
    <property type="entry name" value="WD40 repeat-like"/>
    <property type="match status" value="1"/>
</dbReference>
<dbReference type="STRING" id="2316362.A0A4V1Q211"/>
<proteinExistence type="predicted"/>
<dbReference type="SUPFAM" id="SSF50998">
    <property type="entry name" value="Quinoprotein alcohol dehydrogenase-like"/>
    <property type="match status" value="1"/>
</dbReference>
<feature type="repeat" description="WD" evidence="3">
    <location>
        <begin position="934"/>
        <end position="975"/>
    </location>
</feature>
<comment type="caution">
    <text evidence="5">The sequence shown here is derived from an EMBL/GenBank/DDBJ whole genome shotgun (WGS) entry which is preliminary data.</text>
</comment>
<feature type="repeat" description="WD" evidence="3">
    <location>
        <begin position="977"/>
        <end position="1018"/>
    </location>
</feature>
<evidence type="ECO:0000256" key="1">
    <source>
        <dbReference type="ARBA" id="ARBA00022574"/>
    </source>
</evidence>
<dbReference type="PROSITE" id="PS00678">
    <property type="entry name" value="WD_REPEATS_1"/>
    <property type="match status" value="12"/>
</dbReference>
<dbReference type="OrthoDB" id="538223at2759"/>
<dbReference type="PROSITE" id="PS50294">
    <property type="entry name" value="WD_REPEATS_REGION"/>
    <property type="match status" value="12"/>
</dbReference>
<evidence type="ECO:0000256" key="2">
    <source>
        <dbReference type="ARBA" id="ARBA00022737"/>
    </source>
</evidence>
<accession>A0A4V1Q211</accession>
<evidence type="ECO:0000256" key="3">
    <source>
        <dbReference type="PROSITE-ProRule" id="PRU00221"/>
    </source>
</evidence>
<dbReference type="InterPro" id="IPR020472">
    <property type="entry name" value="WD40_PAC1"/>
</dbReference>
<dbReference type="Pfam" id="PF00400">
    <property type="entry name" value="WD40"/>
    <property type="match status" value="14"/>
</dbReference>
<dbReference type="Proteomes" id="UP000290288">
    <property type="component" value="Unassembled WGS sequence"/>
</dbReference>
<sequence length="1300" mass="143312">MTQTLQIVSGVDWLKERIEIIEDHTGAMRNIEEAVRSLKRSNTFEKLGGVEGAEFDNAQRGSRCTPGSRISLLAMLLAWANDFRSPHLFWLSGLAGTGKTTVSKTFCSQLNNRGLLGASFFCTLNELDKKDVYLIIPTLARILAEERPKFGDALEKILESDRACRNPTKMDLNEQYTKLILQPAERTFAADELLVLGVDALDECENKDAVRLFIAAILSQKPTIPLKFFLTSRPEISLRESFGTSTHHRWLRLHDIEASIVKADILLYLNHQFKCISRVYNHYRAKANWPPPEIQTIADVSGALFIIAATMVAYIATYSGNSLKRFQELGQPSANVQLSGIETLYSTILAEAFKDLDQEEADMIHSCLSLLVTAQRPVSVSDYAKLLRTDTSTIREAFKSLHSVVQIPDEGCDDALILIFHASFVDHLTSEKHHGKEWAIDRIAAHATTAEACFAVMDSMLCFGISGAETSYQSNDNQPKPLELASGLAYACTSWGDHVLYAGVTELFQQRMLEFVKTRKVLYWLEALSVLKNVKYAYNTLWAISQELTSTELGSLLNNIGDFVHNFQPAISHSAPHLYLSALPFYAAAGQPMQALLAFPSVPIIHHNLAHRQEVLKLQTKDVPLSVAFSPEGKYIVSGMRDHTIQLWNAQTGQPALEPIQGHTHFIVSVAFSPDGKYIVSGSDDSTIRLWDAQTGQPALETIEGQSVTSVAFSPDGKCIVSGSHDKTIRLWNTQTGQPVLEPIEGHTDSVRSVSFSPDGKYLVSGSEDKTIRLWDAQTGQPALKPMEGHTDLVTTVAISPDGKYIISGSLDNTIRLWDAQTGQPALESIEGQSVTSVAFSPDGKRIVSGSHGITIGLWDAQTGQYIVSGSYDKTIRLWDAQTRQSVLEPIESHTDSVRSAAFSPDGKYIVSGSHDKTIRLWDAQTGKPVLEPIEGHTDLVRSVSFSPDGKYLVSGSDDKTIRLWDAQTGQPALKPIEEQTGSVASVAFSPDGKYIVSGSYDKTIRLWNTQTGQSVLEPLEGHTYPVVSVGFSSDGKYIVSGSHDDTIRLWDAQTGQPVLEPIEVHSVTSAAFSPDGKYIVSGSYDKTIRLWDAQTGQPALKPIKGHTGLVESVAFSPDGKYIISGSHDKTIRLWDAQTGQAASEPIEGHTSWVRFVAFSPDGKYIVSGSHDKSIRLWDAQPGQPALEPMEGHTAAFSSDDKHIIPYSKDKAFQGWNIYQPQLAYQDLLFLHDYPTTALALDNEGWIKNSSGNLLLWIPPHFRDGLFLPRVCQIIGGDFEITKVELTNALYHGTNWLNGH</sequence>
<dbReference type="Pfam" id="PF24883">
    <property type="entry name" value="NPHP3_N"/>
    <property type="match status" value="1"/>
</dbReference>
<keyword evidence="6" id="KW-1185">Reference proteome</keyword>
<keyword evidence="1 3" id="KW-0853">WD repeat</keyword>
<dbReference type="InterPro" id="IPR015943">
    <property type="entry name" value="WD40/YVTN_repeat-like_dom_sf"/>
</dbReference>
<evidence type="ECO:0000259" key="4">
    <source>
        <dbReference type="Pfam" id="PF24883"/>
    </source>
</evidence>
<feature type="repeat" description="WD" evidence="3">
    <location>
        <begin position="1068"/>
        <end position="1102"/>
    </location>
</feature>
<feature type="repeat" description="WD" evidence="3">
    <location>
        <begin position="787"/>
        <end position="828"/>
    </location>
</feature>
<dbReference type="CDD" id="cd00200">
    <property type="entry name" value="WD40"/>
    <property type="match status" value="2"/>
</dbReference>
<feature type="repeat" description="WD" evidence="3">
    <location>
        <begin position="1020"/>
        <end position="1061"/>
    </location>
</feature>
<dbReference type="PANTHER" id="PTHR19848">
    <property type="entry name" value="WD40 REPEAT PROTEIN"/>
    <property type="match status" value="1"/>
</dbReference>
<dbReference type="InterPro" id="IPR027417">
    <property type="entry name" value="P-loop_NTPase"/>
</dbReference>
<dbReference type="InterPro" id="IPR036322">
    <property type="entry name" value="WD40_repeat_dom_sf"/>
</dbReference>
<dbReference type="Gene3D" id="3.40.50.300">
    <property type="entry name" value="P-loop containing nucleotide triphosphate hydrolases"/>
    <property type="match status" value="1"/>
</dbReference>